<feature type="chain" id="PRO_5030982665" evidence="1">
    <location>
        <begin position="21"/>
        <end position="263"/>
    </location>
</feature>
<comment type="caution">
    <text evidence="3">The sequence shown here is derived from an EMBL/GenBank/DDBJ whole genome shotgun (WGS) entry which is preliminary data.</text>
</comment>
<dbReference type="AlphaFoldDB" id="A0A7X8XU36"/>
<dbReference type="EMBL" id="JABAIL010000001">
    <property type="protein sequence ID" value="NLR89869.1"/>
    <property type="molecule type" value="Genomic_DNA"/>
</dbReference>
<dbReference type="RefSeq" id="WP_168880553.1">
    <property type="nucleotide sequence ID" value="NZ_JABAIL010000001.1"/>
</dbReference>
<feature type="domain" description="Secretion system C-terminal sorting" evidence="2">
    <location>
        <begin position="192"/>
        <end position="262"/>
    </location>
</feature>
<dbReference type="Proteomes" id="UP000585050">
    <property type="component" value="Unassembled WGS sequence"/>
</dbReference>
<evidence type="ECO:0000256" key="1">
    <source>
        <dbReference type="SAM" id="SignalP"/>
    </source>
</evidence>
<proteinExistence type="predicted"/>
<keyword evidence="1" id="KW-0732">Signal</keyword>
<keyword evidence="4" id="KW-1185">Reference proteome</keyword>
<dbReference type="InterPro" id="IPR026444">
    <property type="entry name" value="Secre_tail"/>
</dbReference>
<accession>A0A7X8XU36</accession>
<dbReference type="NCBIfam" id="TIGR04183">
    <property type="entry name" value="Por_Secre_tail"/>
    <property type="match status" value="1"/>
</dbReference>
<name>A0A7X8XU36_9BACT</name>
<protein>
    <submittedName>
        <fullName evidence="3">T9SS type A sorting domain-containing protein</fullName>
    </submittedName>
</protein>
<evidence type="ECO:0000313" key="3">
    <source>
        <dbReference type="EMBL" id="NLR89869.1"/>
    </source>
</evidence>
<organism evidence="3 4">
    <name type="scientific">Flammeovirga agarivorans</name>
    <dbReference type="NCBI Taxonomy" id="2726742"/>
    <lineage>
        <taxon>Bacteria</taxon>
        <taxon>Pseudomonadati</taxon>
        <taxon>Bacteroidota</taxon>
        <taxon>Cytophagia</taxon>
        <taxon>Cytophagales</taxon>
        <taxon>Flammeovirgaceae</taxon>
        <taxon>Flammeovirga</taxon>
    </lineage>
</organism>
<gene>
    <name evidence="3" type="ORF">HGP29_01570</name>
</gene>
<feature type="signal peptide" evidence="1">
    <location>
        <begin position="1"/>
        <end position="20"/>
    </location>
</feature>
<evidence type="ECO:0000313" key="4">
    <source>
        <dbReference type="Proteomes" id="UP000585050"/>
    </source>
</evidence>
<evidence type="ECO:0000259" key="2">
    <source>
        <dbReference type="Pfam" id="PF18962"/>
    </source>
</evidence>
<reference evidence="3 4" key="1">
    <citation type="submission" date="2020-04" db="EMBL/GenBank/DDBJ databases">
        <title>Flammeovirga sp. SR4, a novel species isolated from seawater.</title>
        <authorList>
            <person name="Wang X."/>
        </authorList>
    </citation>
    <scope>NUCLEOTIDE SEQUENCE [LARGE SCALE GENOMIC DNA]</scope>
    <source>
        <strain evidence="3 4">SR4</strain>
    </source>
</reference>
<sequence>MKYNIIFLYALLLSSFQSFSQDIYSGGDGSGNGTITYEVDNTVYLGSGNQENNGSLLYTINNQIYSGGYGHGAEVGIYSAEELTDLPITLASFEAEITDDNIVVLQWITASEINNDHFVIEKQKAGSKSWTEVGTVLGAGQSQHQINYTLRDTKPLSGKSYYRLRQVDFDGQSSTYGPLAIFNQEASSRVSIYPNPTQNVLTIEQEGIVANQITFVDLSGKIVSNSIQVVQQNDFFVQLNIHNLHPGVYLIKIGKSNYRIIKQ</sequence>
<dbReference type="Pfam" id="PF18962">
    <property type="entry name" value="Por_Secre_tail"/>
    <property type="match status" value="1"/>
</dbReference>